<dbReference type="FunFam" id="1.10.12.10:FF:000004">
    <property type="entry name" value="Delta3,5-delta2,4-dienoyl-CoA isomerase"/>
    <property type="match status" value="1"/>
</dbReference>
<comment type="subcellular location">
    <subcellularLocation>
        <location evidence="1">Peroxisome</location>
    </subcellularLocation>
</comment>
<organism evidence="10 11">
    <name type="scientific">Pseudomonas luteola</name>
    <dbReference type="NCBI Taxonomy" id="47886"/>
    <lineage>
        <taxon>Bacteria</taxon>
        <taxon>Pseudomonadati</taxon>
        <taxon>Pseudomonadota</taxon>
        <taxon>Gammaproteobacteria</taxon>
        <taxon>Pseudomonadales</taxon>
        <taxon>Pseudomonadaceae</taxon>
        <taxon>Pseudomonas</taxon>
    </lineage>
</organism>
<name>A0A2X2CLJ2_PSELU</name>
<evidence type="ECO:0000313" key="10">
    <source>
        <dbReference type="EMBL" id="SPZ08184.1"/>
    </source>
</evidence>
<dbReference type="InterPro" id="IPR045002">
    <property type="entry name" value="Ech1-like"/>
</dbReference>
<protein>
    <submittedName>
        <fullName evidence="9 10">Enoyl-CoA hydratase</fullName>
        <ecNumber evidence="10">4.2.1.17</ecNumber>
    </submittedName>
</protein>
<gene>
    <name evidence="10" type="primary">echA8</name>
    <name evidence="9" type="ORF">IRZ65_23120</name>
    <name evidence="10" type="ORF">NCTC11842_02654</name>
</gene>
<evidence type="ECO:0000313" key="12">
    <source>
        <dbReference type="Proteomes" id="UP000626180"/>
    </source>
</evidence>
<dbReference type="InterPro" id="IPR014748">
    <property type="entry name" value="Enoyl-CoA_hydra_C"/>
</dbReference>
<sequence>MEEFSAFRLERVDKVAHVIINRPEKINAMNAEFWQEIRSLFHWADQERSVRAVVLSGAGPHFSSGIDLSLLGETAGQLGRDVGRNSELLRSKILELQSSFNAVDQCRKPVLAAIQGYCLGGAVDLIAACDMRYATAGAQFALKEIDLGMVADLGSLQRLPHLIGEGMLRELAYTGRSFSGEEAYSMGLLNRIYATAEQMMEDVFSLAHTIAAKSPLAIRGTKTMIGYMRDHRVDEGLDYIATWNAAMLQSTDLRIALAAQMSRQTPEFPD</sequence>
<dbReference type="Proteomes" id="UP000250443">
    <property type="component" value="Unassembled WGS sequence"/>
</dbReference>
<evidence type="ECO:0000256" key="6">
    <source>
        <dbReference type="ARBA" id="ARBA00023098"/>
    </source>
</evidence>
<evidence type="ECO:0000256" key="2">
    <source>
        <dbReference type="ARBA" id="ARBA00005005"/>
    </source>
</evidence>
<evidence type="ECO:0000256" key="3">
    <source>
        <dbReference type="ARBA" id="ARBA00005254"/>
    </source>
</evidence>
<keyword evidence="5" id="KW-0007">Acetylation</keyword>
<evidence type="ECO:0000256" key="4">
    <source>
        <dbReference type="ARBA" id="ARBA00022832"/>
    </source>
</evidence>
<reference evidence="10 11" key="1">
    <citation type="submission" date="2018-06" db="EMBL/GenBank/DDBJ databases">
        <authorList>
            <consortium name="Pathogen Informatics"/>
            <person name="Doyle S."/>
        </authorList>
    </citation>
    <scope>NUCLEOTIDE SEQUENCE [LARGE SCALE GENOMIC DNA]</scope>
    <source>
        <strain evidence="10 11">NCTC11842</strain>
    </source>
</reference>
<evidence type="ECO:0000313" key="11">
    <source>
        <dbReference type="Proteomes" id="UP000250443"/>
    </source>
</evidence>
<keyword evidence="6" id="KW-0443">Lipid metabolism</keyword>
<dbReference type="EC" id="4.2.1.17" evidence="10"/>
<keyword evidence="4" id="KW-0276">Fatty acid metabolism</keyword>
<keyword evidence="10" id="KW-0456">Lyase</keyword>
<dbReference type="AlphaFoldDB" id="A0A2X2CLJ2"/>
<dbReference type="GO" id="GO:0016853">
    <property type="term" value="F:isomerase activity"/>
    <property type="evidence" value="ECO:0007669"/>
    <property type="project" value="UniProtKB-KW"/>
</dbReference>
<dbReference type="Gene3D" id="3.90.226.10">
    <property type="entry name" value="2-enoyl-CoA Hydratase, Chain A, domain 1"/>
    <property type="match status" value="1"/>
</dbReference>
<dbReference type="GO" id="GO:0005737">
    <property type="term" value="C:cytoplasm"/>
    <property type="evidence" value="ECO:0007669"/>
    <property type="project" value="UniProtKB-ARBA"/>
</dbReference>
<dbReference type="CDD" id="cd06558">
    <property type="entry name" value="crotonase-like"/>
    <property type="match status" value="1"/>
</dbReference>
<dbReference type="UniPathway" id="UPA00659"/>
<dbReference type="FunFam" id="3.90.226.10:FF:000024">
    <property type="entry name" value="Delta3,5-delta2,4-dienoyl-CoA isomerase"/>
    <property type="match status" value="1"/>
</dbReference>
<dbReference type="GO" id="GO:0004300">
    <property type="term" value="F:enoyl-CoA hydratase activity"/>
    <property type="evidence" value="ECO:0007669"/>
    <property type="project" value="UniProtKB-EC"/>
</dbReference>
<dbReference type="Pfam" id="PF00378">
    <property type="entry name" value="ECH_1"/>
    <property type="match status" value="1"/>
</dbReference>
<evidence type="ECO:0000313" key="9">
    <source>
        <dbReference type="EMBL" id="MBF8643558.1"/>
    </source>
</evidence>
<keyword evidence="7" id="KW-0576">Peroxisome</keyword>
<accession>A0A2X2CLJ2</accession>
<dbReference type="EMBL" id="UAUF01000012">
    <property type="protein sequence ID" value="SPZ08184.1"/>
    <property type="molecule type" value="Genomic_DNA"/>
</dbReference>
<dbReference type="SUPFAM" id="SSF52096">
    <property type="entry name" value="ClpP/crotonase"/>
    <property type="match status" value="1"/>
</dbReference>
<dbReference type="PANTHER" id="PTHR43149">
    <property type="entry name" value="ENOYL-COA HYDRATASE"/>
    <property type="match status" value="1"/>
</dbReference>
<dbReference type="PANTHER" id="PTHR43149:SF1">
    <property type="entry name" value="DELTA(3,5)-DELTA(2,4)-DIENOYL-COA ISOMERASE, MITOCHONDRIAL"/>
    <property type="match status" value="1"/>
</dbReference>
<proteinExistence type="inferred from homology"/>
<dbReference type="InterPro" id="IPR029045">
    <property type="entry name" value="ClpP/crotonase-like_dom_sf"/>
</dbReference>
<dbReference type="RefSeq" id="WP_010794859.1">
    <property type="nucleotide sequence ID" value="NZ_CP069262.1"/>
</dbReference>
<dbReference type="GO" id="GO:0006635">
    <property type="term" value="P:fatty acid beta-oxidation"/>
    <property type="evidence" value="ECO:0007669"/>
    <property type="project" value="UniProtKB-UniPathway"/>
</dbReference>
<comment type="pathway">
    <text evidence="2">Lipid metabolism; fatty acid beta-oxidation.</text>
</comment>
<reference evidence="9 12" key="2">
    <citation type="submission" date="2020-10" db="EMBL/GenBank/DDBJ databases">
        <title>Genome sequences of Pseudomonas isolates.</title>
        <authorList>
            <person name="Wessels L."/>
            <person name="Reich F."/>
            <person name="Hammerl J."/>
        </authorList>
    </citation>
    <scope>NUCLEOTIDE SEQUENCE [LARGE SCALE GENOMIC DNA]</scope>
    <source>
        <strain evidence="9 12">20-MO00624-0</strain>
    </source>
</reference>
<evidence type="ECO:0000256" key="7">
    <source>
        <dbReference type="ARBA" id="ARBA00023140"/>
    </source>
</evidence>
<evidence type="ECO:0000256" key="8">
    <source>
        <dbReference type="ARBA" id="ARBA00023235"/>
    </source>
</evidence>
<dbReference type="NCBIfam" id="NF004794">
    <property type="entry name" value="PRK06142.1"/>
    <property type="match status" value="1"/>
</dbReference>
<evidence type="ECO:0000256" key="5">
    <source>
        <dbReference type="ARBA" id="ARBA00022990"/>
    </source>
</evidence>
<evidence type="ECO:0000256" key="1">
    <source>
        <dbReference type="ARBA" id="ARBA00004275"/>
    </source>
</evidence>
<dbReference type="Proteomes" id="UP000626180">
    <property type="component" value="Unassembled WGS sequence"/>
</dbReference>
<dbReference type="Gene3D" id="1.10.12.10">
    <property type="entry name" value="Lyase 2-enoyl-coa Hydratase, Chain A, domain 2"/>
    <property type="match status" value="1"/>
</dbReference>
<keyword evidence="12" id="KW-1185">Reference proteome</keyword>
<comment type="similarity">
    <text evidence="3">Belongs to the enoyl-CoA hydratase/isomerase family.</text>
</comment>
<dbReference type="EMBL" id="JADMCD010000018">
    <property type="protein sequence ID" value="MBF8643558.1"/>
    <property type="molecule type" value="Genomic_DNA"/>
</dbReference>
<dbReference type="InterPro" id="IPR001753">
    <property type="entry name" value="Enoyl-CoA_hydra/iso"/>
</dbReference>
<keyword evidence="8" id="KW-0413">Isomerase</keyword>